<proteinExistence type="predicted"/>
<evidence type="ECO:0000313" key="2">
    <source>
        <dbReference type="EMBL" id="NDJ15933.1"/>
    </source>
</evidence>
<protein>
    <submittedName>
        <fullName evidence="2">Uncharacterized protein</fullName>
    </submittedName>
</protein>
<dbReference type="RefSeq" id="WP_162421358.1">
    <property type="nucleotide sequence ID" value="NZ_WVIE01000001.1"/>
</dbReference>
<dbReference type="Proteomes" id="UP000646053">
    <property type="component" value="Unassembled WGS sequence"/>
</dbReference>
<name>A0A8J8CGN6_9CYAN</name>
<dbReference type="AlphaFoldDB" id="A0A8J8CGN6"/>
<sequence length="131" mass="15055">MRQPHASKVHSLDPTFQASVHKLHEVTVLGRWLVAIALWLTIGLLSLWGLREPIALLQEYFTWSALRYGLAYHPLAAMGLGLCIGVTVSILLWQSRNILFGIPKVEQKRLEERVLKIRQQGSSHPLWRWIK</sequence>
<keyword evidence="3" id="KW-1185">Reference proteome</keyword>
<keyword evidence="1" id="KW-0812">Transmembrane</keyword>
<accession>A0A8J8CGN6</accession>
<gene>
    <name evidence="2" type="ORF">GS601_01290</name>
</gene>
<evidence type="ECO:0000313" key="3">
    <source>
        <dbReference type="Proteomes" id="UP000646053"/>
    </source>
</evidence>
<feature type="transmembrane region" description="Helical" evidence="1">
    <location>
        <begin position="32"/>
        <end position="50"/>
    </location>
</feature>
<feature type="transmembrane region" description="Helical" evidence="1">
    <location>
        <begin position="70"/>
        <end position="93"/>
    </location>
</feature>
<comment type="caution">
    <text evidence="2">The sequence shown here is derived from an EMBL/GenBank/DDBJ whole genome shotgun (WGS) entry which is preliminary data.</text>
</comment>
<organism evidence="2 3">
    <name type="scientific">Myxacorys almedinensis A</name>
    <dbReference type="NCBI Taxonomy" id="2690445"/>
    <lineage>
        <taxon>Bacteria</taxon>
        <taxon>Bacillati</taxon>
        <taxon>Cyanobacteriota</taxon>
        <taxon>Cyanophyceae</taxon>
        <taxon>Leptolyngbyales</taxon>
        <taxon>Leptolyngbyaceae</taxon>
        <taxon>Myxacorys</taxon>
        <taxon>Myxacorys almedinensis</taxon>
    </lineage>
</organism>
<keyword evidence="1" id="KW-1133">Transmembrane helix</keyword>
<keyword evidence="1" id="KW-0472">Membrane</keyword>
<dbReference type="EMBL" id="WVIE01000001">
    <property type="protein sequence ID" value="NDJ15933.1"/>
    <property type="molecule type" value="Genomic_DNA"/>
</dbReference>
<evidence type="ECO:0000256" key="1">
    <source>
        <dbReference type="SAM" id="Phobius"/>
    </source>
</evidence>
<reference evidence="2" key="1">
    <citation type="submission" date="2019-12" db="EMBL/GenBank/DDBJ databases">
        <title>High-Quality draft genome sequences of three cyanobacteria isolated from the limestone walls of the Old Cathedral of Coimbra.</title>
        <authorList>
            <person name="Tiago I."/>
            <person name="Soares F."/>
            <person name="Portugal A."/>
        </authorList>
    </citation>
    <scope>NUCLEOTIDE SEQUENCE</scope>
    <source>
        <strain evidence="2">A</strain>
    </source>
</reference>